<protein>
    <recommendedName>
        <fullName evidence="3">Extracellular mutant protein 11 C-terminal domain-containing protein</fullName>
    </recommendedName>
</protein>
<feature type="region of interest" description="Disordered" evidence="2">
    <location>
        <begin position="200"/>
        <end position="300"/>
    </location>
</feature>
<sequence length="523" mass="57717">MPSGVQQYVKKRGPQQAALEPQDARMAALRRQQAAELKVPVPSSSTTRYLSQAGPRQRSRPDNMPSPGASLYTPKIMQGTAVSRRGDIDDTHKDRYDTDAESIGDTTATLSEVQVEDSQTRVPGGDHGNDEEHDLYVSGLHLGAAESESESGVEENRDADPTGSLAFLDVLTAQDYESLTRIRTERLRRFPVSQDLLLTGAGQSYPTTTSGRPEFDDVESQNGLSDRGGPEVSPSHPRHFDHGQARQGPHLSLIQPQAYRSPPRHTGHSAQPQLSVESTLQQNLPRSASAPEMRQESRLHSQEAVQLINLPTTHQPVFGDPERSAGHGTNLSVPRAAVSLGHGSVYQLPTDEADHRTQQSNVPYSQEPDVPSIIVELDYEPPALFEMDYAALKNESFDHDPNAPLSVLPEAHTKASLPYKLGLVASMPEEAQQRFFASLTITEWEDSGDWFLGRFGALLQEIKQARQTKRQMERRLEAEIEERYAAVSRKRRITVDALVGMKITGDAVLHGTPKEKKKKTQAL</sequence>
<accession>A0A4V5NBC2</accession>
<gene>
    <name evidence="4" type="ORF">B0A49_12484</name>
</gene>
<organism evidence="4 5">
    <name type="scientific">Cryomyces minteri</name>
    <dbReference type="NCBI Taxonomy" id="331657"/>
    <lineage>
        <taxon>Eukaryota</taxon>
        <taxon>Fungi</taxon>
        <taxon>Dikarya</taxon>
        <taxon>Ascomycota</taxon>
        <taxon>Pezizomycotina</taxon>
        <taxon>Dothideomycetes</taxon>
        <taxon>Dothideomycetes incertae sedis</taxon>
        <taxon>Cryomyces</taxon>
    </lineage>
</organism>
<dbReference type="GO" id="GO:0017025">
    <property type="term" value="F:TBP-class protein binding"/>
    <property type="evidence" value="ECO:0007669"/>
    <property type="project" value="TreeGrafter"/>
</dbReference>
<evidence type="ECO:0000256" key="1">
    <source>
        <dbReference type="SAM" id="Coils"/>
    </source>
</evidence>
<evidence type="ECO:0000313" key="5">
    <source>
        <dbReference type="Proteomes" id="UP000308768"/>
    </source>
</evidence>
<proteinExistence type="predicted"/>
<feature type="coiled-coil region" evidence="1">
    <location>
        <begin position="455"/>
        <end position="482"/>
    </location>
</feature>
<feature type="compositionally biased region" description="Polar residues" evidence="2">
    <location>
        <begin position="268"/>
        <end position="286"/>
    </location>
</feature>
<dbReference type="EMBL" id="NAJN01002277">
    <property type="protein sequence ID" value="TKA54899.1"/>
    <property type="molecule type" value="Genomic_DNA"/>
</dbReference>
<dbReference type="PANTHER" id="PTHR28244:SF1">
    <property type="entry name" value="RNA POLYMERASE I-SPECIFIC TRANSCRIPTION INITIATION FACTOR RRN11"/>
    <property type="match status" value="1"/>
</dbReference>
<feature type="region of interest" description="Disordered" evidence="2">
    <location>
        <begin position="1"/>
        <end position="129"/>
    </location>
</feature>
<dbReference type="GO" id="GO:0070860">
    <property type="term" value="C:RNA polymerase I core factor complex"/>
    <property type="evidence" value="ECO:0007669"/>
    <property type="project" value="TreeGrafter"/>
</dbReference>
<feature type="compositionally biased region" description="Polar residues" evidence="2">
    <location>
        <begin position="104"/>
        <end position="121"/>
    </location>
</feature>
<evidence type="ECO:0000313" key="4">
    <source>
        <dbReference type="EMBL" id="TKA54899.1"/>
    </source>
</evidence>
<name>A0A4V5NBC2_9PEZI</name>
<dbReference type="Proteomes" id="UP000308768">
    <property type="component" value="Unassembled WGS sequence"/>
</dbReference>
<comment type="caution">
    <text evidence="4">The sequence shown here is derived from an EMBL/GenBank/DDBJ whole genome shotgun (WGS) entry which is preliminary data.</text>
</comment>
<reference evidence="4 5" key="1">
    <citation type="submission" date="2017-03" db="EMBL/GenBank/DDBJ databases">
        <title>Genomes of endolithic fungi from Antarctica.</title>
        <authorList>
            <person name="Coleine C."/>
            <person name="Masonjones S."/>
            <person name="Stajich J.E."/>
        </authorList>
    </citation>
    <scope>NUCLEOTIDE SEQUENCE [LARGE SCALE GENOMIC DNA]</scope>
    <source>
        <strain evidence="4 5">CCFEE 5187</strain>
    </source>
</reference>
<evidence type="ECO:0000256" key="2">
    <source>
        <dbReference type="SAM" id="MobiDB-lite"/>
    </source>
</evidence>
<feature type="compositionally biased region" description="Low complexity" evidence="2">
    <location>
        <begin position="24"/>
        <end position="35"/>
    </location>
</feature>
<dbReference type="AlphaFoldDB" id="A0A4V5NBC2"/>
<dbReference type="InterPro" id="IPR053029">
    <property type="entry name" value="RNA_pol_I-specific_init_factor"/>
</dbReference>
<dbReference type="OrthoDB" id="5346740at2759"/>
<dbReference type="GO" id="GO:0001164">
    <property type="term" value="F:RNA polymerase I core promoter sequence-specific DNA binding"/>
    <property type="evidence" value="ECO:0007669"/>
    <property type="project" value="TreeGrafter"/>
</dbReference>
<dbReference type="Pfam" id="PF15463">
    <property type="entry name" value="ECM11"/>
    <property type="match status" value="1"/>
</dbReference>
<evidence type="ECO:0000259" key="3">
    <source>
        <dbReference type="Pfam" id="PF15463"/>
    </source>
</evidence>
<feature type="compositionally biased region" description="Basic and acidic residues" evidence="2">
    <location>
        <begin position="84"/>
        <end position="98"/>
    </location>
</feature>
<dbReference type="STRING" id="331657.A0A4V5NBC2"/>
<keyword evidence="5" id="KW-1185">Reference proteome</keyword>
<dbReference type="InterPro" id="IPR029178">
    <property type="entry name" value="Ecm11_C"/>
</dbReference>
<feature type="domain" description="Extracellular mutant protein 11 C-terminal" evidence="3">
    <location>
        <begin position="378"/>
        <end position="509"/>
    </location>
</feature>
<dbReference type="GO" id="GO:0042790">
    <property type="term" value="P:nucleolar large rRNA transcription by RNA polymerase I"/>
    <property type="evidence" value="ECO:0007669"/>
    <property type="project" value="TreeGrafter"/>
</dbReference>
<keyword evidence="1" id="KW-0175">Coiled coil</keyword>
<dbReference type="PANTHER" id="PTHR28244">
    <property type="entry name" value="RNA POLYMERASE I-SPECIFIC TRANSCRIPTION INITIATION FACTOR RRN11"/>
    <property type="match status" value="1"/>
</dbReference>
<feature type="compositionally biased region" description="Polar residues" evidence="2">
    <location>
        <begin position="201"/>
        <end position="211"/>
    </location>
</feature>